<keyword evidence="4 8" id="KW-0312">Gluconeogenesis</keyword>
<dbReference type="Gene3D" id="3.20.20.70">
    <property type="entry name" value="Aldolase class I"/>
    <property type="match status" value="1"/>
</dbReference>
<evidence type="ECO:0000256" key="7">
    <source>
        <dbReference type="ARBA" id="ARBA00023235"/>
    </source>
</evidence>
<dbReference type="Pfam" id="PF00121">
    <property type="entry name" value="TIM"/>
    <property type="match status" value="1"/>
</dbReference>
<dbReference type="SUPFAM" id="SSF51351">
    <property type="entry name" value="Triosephosphate isomerase (TIM)"/>
    <property type="match status" value="1"/>
</dbReference>
<dbReference type="EMBL" id="CP044222">
    <property type="protein sequence ID" value="QEW05497.1"/>
    <property type="molecule type" value="Genomic_DNA"/>
</dbReference>
<dbReference type="EC" id="5.3.1.1" evidence="8 9"/>
<dbReference type="HAMAP" id="MF_00147_B">
    <property type="entry name" value="TIM_B"/>
    <property type="match status" value="1"/>
</dbReference>
<reference evidence="10 11" key="1">
    <citation type="submission" date="2019-09" db="EMBL/GenBank/DDBJ databases">
        <title>Nitrincola iocasae sp. nov., a bacterium isolated from the sediment collected at a cold seep field in South China Sea.</title>
        <authorList>
            <person name="Zhang H."/>
            <person name="Wang H."/>
            <person name="Li C."/>
        </authorList>
    </citation>
    <scope>NUCLEOTIDE SEQUENCE [LARGE SCALE GENOMIC DNA]</scope>
    <source>
        <strain evidence="10 11">KXZD1103</strain>
    </source>
</reference>
<dbReference type="UniPathway" id="UPA00138"/>
<gene>
    <name evidence="8" type="primary">tpiA</name>
    <name evidence="10" type="ORF">F5I99_02760</name>
</gene>
<feature type="active site" description="Proton acceptor" evidence="8">
    <location>
        <position position="170"/>
    </location>
</feature>
<organism evidence="10 11">
    <name type="scientific">Nitrincola iocasae</name>
    <dbReference type="NCBI Taxonomy" id="2614693"/>
    <lineage>
        <taxon>Bacteria</taxon>
        <taxon>Pseudomonadati</taxon>
        <taxon>Pseudomonadota</taxon>
        <taxon>Gammaproteobacteria</taxon>
        <taxon>Oceanospirillales</taxon>
        <taxon>Oceanospirillaceae</taxon>
        <taxon>Nitrincola</taxon>
    </lineage>
</organism>
<sequence>MRKALVAGNWKMHGRIEQNKLLLDGLLTQLSGLPEADIDVVICPPLVYLAQIEALIKGSSVALGSQDVSRFSSDGAHTGESSAEMLADLGVRYVIVGHSERRSEHDETDDQVATKVVNALALELTPIVCVGETLEQREADQVADVISRQLKGAISSLRRSEAERLVIAYEPVWAIGTGKTATPEQAQEVHAFIRQYLTSVFDEELSQGVTLLYGGSVNSTNAAVLFEQVDIDGGLIGGASLKSDEFTAICRAAALSTING</sequence>
<evidence type="ECO:0000256" key="1">
    <source>
        <dbReference type="ARBA" id="ARBA00004680"/>
    </source>
</evidence>
<keyword evidence="7 8" id="KW-0413">Isomerase</keyword>
<evidence type="ECO:0000256" key="5">
    <source>
        <dbReference type="ARBA" id="ARBA00022490"/>
    </source>
</evidence>
<comment type="pathway">
    <text evidence="8 9">Carbohydrate biosynthesis; gluconeogenesis.</text>
</comment>
<name>A0A5J6LAF7_9GAMM</name>
<feature type="binding site" evidence="8">
    <location>
        <begin position="9"/>
        <end position="11"/>
    </location>
    <ligand>
        <name>substrate</name>
    </ligand>
</feature>
<keyword evidence="11" id="KW-1185">Reference proteome</keyword>
<dbReference type="UniPathway" id="UPA00109">
    <property type="reaction ID" value="UER00189"/>
</dbReference>
<accession>A0A5J6LAF7</accession>
<protein>
    <recommendedName>
        <fullName evidence="8 9">Triosephosphate isomerase</fullName>
        <shortName evidence="8">TIM</shortName>
        <shortName evidence="8">TPI</shortName>
        <ecNumber evidence="8 9">5.3.1.1</ecNumber>
    </recommendedName>
    <alternativeName>
        <fullName evidence="8">Triose-phosphate isomerase</fullName>
    </alternativeName>
</protein>
<comment type="subcellular location">
    <subcellularLocation>
        <location evidence="8 9">Cytoplasm</location>
    </subcellularLocation>
</comment>
<evidence type="ECO:0000313" key="11">
    <source>
        <dbReference type="Proteomes" id="UP000325606"/>
    </source>
</evidence>
<dbReference type="InterPro" id="IPR000652">
    <property type="entry name" value="Triosephosphate_isomerase"/>
</dbReference>
<evidence type="ECO:0000256" key="9">
    <source>
        <dbReference type="RuleBase" id="RU363013"/>
    </source>
</evidence>
<evidence type="ECO:0000256" key="6">
    <source>
        <dbReference type="ARBA" id="ARBA00023152"/>
    </source>
</evidence>
<evidence type="ECO:0000256" key="2">
    <source>
        <dbReference type="ARBA" id="ARBA00004939"/>
    </source>
</evidence>
<dbReference type="RefSeq" id="WP_151053542.1">
    <property type="nucleotide sequence ID" value="NZ_CP044222.1"/>
</dbReference>
<comment type="catalytic activity">
    <reaction evidence="8 9">
        <text>D-glyceraldehyde 3-phosphate = dihydroxyacetone phosphate</text>
        <dbReference type="Rhea" id="RHEA:18585"/>
        <dbReference type="ChEBI" id="CHEBI:57642"/>
        <dbReference type="ChEBI" id="CHEBI:59776"/>
        <dbReference type="EC" id="5.3.1.1"/>
    </reaction>
</comment>
<comment type="similarity">
    <text evidence="3 8 9">Belongs to the triosephosphate isomerase family.</text>
</comment>
<feature type="binding site" evidence="8">
    <location>
        <position position="216"/>
    </location>
    <ligand>
        <name>substrate</name>
    </ligand>
</feature>
<evidence type="ECO:0000256" key="3">
    <source>
        <dbReference type="ARBA" id="ARBA00007422"/>
    </source>
</evidence>
<comment type="function">
    <text evidence="8">Involved in the gluconeogenesis. Catalyzes stereospecifically the conversion of dihydroxyacetone phosphate (DHAP) to D-glyceraldehyde-3-phosphate (G3P).</text>
</comment>
<dbReference type="FunFam" id="3.20.20.70:FF:000016">
    <property type="entry name" value="Triosephosphate isomerase"/>
    <property type="match status" value="1"/>
</dbReference>
<feature type="active site" description="Electrophile" evidence="8">
    <location>
        <position position="98"/>
    </location>
</feature>
<dbReference type="AlphaFoldDB" id="A0A5J6LAF7"/>
<feature type="binding site" evidence="8">
    <location>
        <position position="176"/>
    </location>
    <ligand>
        <name>substrate</name>
    </ligand>
</feature>
<dbReference type="PANTHER" id="PTHR21139:SF42">
    <property type="entry name" value="TRIOSEPHOSPHATE ISOMERASE"/>
    <property type="match status" value="1"/>
</dbReference>
<dbReference type="GO" id="GO:0006094">
    <property type="term" value="P:gluconeogenesis"/>
    <property type="evidence" value="ECO:0007669"/>
    <property type="project" value="UniProtKB-UniRule"/>
</dbReference>
<keyword evidence="5 8" id="KW-0963">Cytoplasm</keyword>
<dbReference type="NCBIfam" id="TIGR00419">
    <property type="entry name" value="tim"/>
    <property type="match status" value="1"/>
</dbReference>
<dbReference type="GO" id="GO:0004807">
    <property type="term" value="F:triose-phosphate isomerase activity"/>
    <property type="evidence" value="ECO:0007669"/>
    <property type="project" value="UniProtKB-UniRule"/>
</dbReference>
<dbReference type="GO" id="GO:0005829">
    <property type="term" value="C:cytosol"/>
    <property type="evidence" value="ECO:0007669"/>
    <property type="project" value="TreeGrafter"/>
</dbReference>
<dbReference type="InterPro" id="IPR013785">
    <property type="entry name" value="Aldolase_TIM"/>
</dbReference>
<dbReference type="GO" id="GO:0006096">
    <property type="term" value="P:glycolytic process"/>
    <property type="evidence" value="ECO:0007669"/>
    <property type="project" value="UniProtKB-UniRule"/>
</dbReference>
<evidence type="ECO:0000256" key="4">
    <source>
        <dbReference type="ARBA" id="ARBA00022432"/>
    </source>
</evidence>
<dbReference type="Proteomes" id="UP000325606">
    <property type="component" value="Chromosome"/>
</dbReference>
<comment type="subunit">
    <text evidence="8 9">Homodimer.</text>
</comment>
<dbReference type="GO" id="GO:0046166">
    <property type="term" value="P:glyceraldehyde-3-phosphate biosynthetic process"/>
    <property type="evidence" value="ECO:0007669"/>
    <property type="project" value="TreeGrafter"/>
</dbReference>
<feature type="binding site" evidence="8">
    <location>
        <begin position="237"/>
        <end position="238"/>
    </location>
    <ligand>
        <name>substrate</name>
    </ligand>
</feature>
<evidence type="ECO:0000313" key="10">
    <source>
        <dbReference type="EMBL" id="QEW05497.1"/>
    </source>
</evidence>
<dbReference type="InterPro" id="IPR022896">
    <property type="entry name" value="TrioseP_Isoase_bac/euk"/>
</dbReference>
<dbReference type="PANTHER" id="PTHR21139">
    <property type="entry name" value="TRIOSEPHOSPHATE ISOMERASE"/>
    <property type="match status" value="1"/>
</dbReference>
<dbReference type="InterPro" id="IPR020861">
    <property type="entry name" value="Triosephosphate_isomerase_AS"/>
</dbReference>
<proteinExistence type="inferred from homology"/>
<dbReference type="KEGG" id="nik:F5I99_02760"/>
<keyword evidence="6 8" id="KW-0324">Glycolysis</keyword>
<dbReference type="CDD" id="cd00311">
    <property type="entry name" value="TIM"/>
    <property type="match status" value="1"/>
</dbReference>
<comment type="pathway">
    <text evidence="1 8 9">Carbohydrate degradation; glycolysis; D-glyceraldehyde 3-phosphate from glycerone phosphate: step 1/1.</text>
</comment>
<dbReference type="InterPro" id="IPR035990">
    <property type="entry name" value="TIM_sf"/>
</dbReference>
<dbReference type="PROSITE" id="PS00171">
    <property type="entry name" value="TIM_1"/>
    <property type="match status" value="1"/>
</dbReference>
<comment type="pathway">
    <text evidence="2">Carbohydrate metabolism; erythritol degradation.</text>
</comment>
<dbReference type="GO" id="GO:0019563">
    <property type="term" value="P:glycerol catabolic process"/>
    <property type="evidence" value="ECO:0007669"/>
    <property type="project" value="TreeGrafter"/>
</dbReference>
<dbReference type="PROSITE" id="PS51440">
    <property type="entry name" value="TIM_2"/>
    <property type="match status" value="1"/>
</dbReference>
<evidence type="ECO:0000256" key="8">
    <source>
        <dbReference type="HAMAP-Rule" id="MF_00147"/>
    </source>
</evidence>